<evidence type="ECO:0000256" key="2">
    <source>
        <dbReference type="ARBA" id="ARBA00004767"/>
    </source>
</evidence>
<dbReference type="GO" id="GO:0046872">
    <property type="term" value="F:metal ion binding"/>
    <property type="evidence" value="ECO:0007669"/>
    <property type="project" value="UniProtKB-KW"/>
</dbReference>
<dbReference type="InterPro" id="IPR044861">
    <property type="entry name" value="IPNS-like_FE2OG_OXY"/>
</dbReference>
<evidence type="ECO:0000256" key="8">
    <source>
        <dbReference type="ARBA" id="ARBA00031282"/>
    </source>
</evidence>
<evidence type="ECO:0000313" key="14">
    <source>
        <dbReference type="Proteomes" id="UP000257131"/>
    </source>
</evidence>
<evidence type="ECO:0000256" key="7">
    <source>
        <dbReference type="ARBA" id="ARBA00031011"/>
    </source>
</evidence>
<dbReference type="RefSeq" id="WP_115979284.1">
    <property type="nucleotide sequence ID" value="NZ_QOHR01000007.1"/>
</dbReference>
<reference evidence="13 14" key="1">
    <citation type="journal article" date="2017" name="Int. J. Syst. Evol. Microbiol.">
        <title>Rhodosalinus sediminis gen. nov., sp. nov., isolated from marine saltern.</title>
        <authorList>
            <person name="Guo L.Y."/>
            <person name="Ling S.K."/>
            <person name="Li C.M."/>
            <person name="Chen G.J."/>
            <person name="Du Z.J."/>
        </authorList>
    </citation>
    <scope>NUCLEOTIDE SEQUENCE [LARGE SCALE GENOMIC DNA]</scope>
    <source>
        <strain evidence="13 14">WDN1C137</strain>
    </source>
</reference>
<name>A0A3D9BUY5_9RHOB</name>
<comment type="pathway">
    <text evidence="2">Alkene biosynthesis; ethylene biosynthesis via 2-oxoglutarate.</text>
</comment>
<dbReference type="PROSITE" id="PS51471">
    <property type="entry name" value="FE2OG_OXY"/>
    <property type="match status" value="1"/>
</dbReference>
<comment type="catalytic activity">
    <reaction evidence="10">
        <text>L-arginine + 2-oxoglutarate + O2 = guanidine + L-glutamate 5-semialdehyde + succinate + CO2</text>
        <dbReference type="Rhea" id="RHEA:31535"/>
        <dbReference type="ChEBI" id="CHEBI:15379"/>
        <dbReference type="ChEBI" id="CHEBI:16526"/>
        <dbReference type="ChEBI" id="CHEBI:16810"/>
        <dbReference type="ChEBI" id="CHEBI:30031"/>
        <dbReference type="ChEBI" id="CHEBI:30087"/>
        <dbReference type="ChEBI" id="CHEBI:32682"/>
        <dbReference type="ChEBI" id="CHEBI:58066"/>
        <dbReference type="EC" id="1.14.20.7"/>
    </reaction>
</comment>
<keyword evidence="11" id="KW-0479">Metal-binding</keyword>
<comment type="caution">
    <text evidence="13">The sequence shown here is derived from an EMBL/GenBank/DDBJ whole genome shotgun (WGS) entry which is preliminary data.</text>
</comment>
<evidence type="ECO:0000256" key="10">
    <source>
        <dbReference type="ARBA" id="ARBA00049359"/>
    </source>
</evidence>
<evidence type="ECO:0000256" key="11">
    <source>
        <dbReference type="RuleBase" id="RU003682"/>
    </source>
</evidence>
<dbReference type="GO" id="GO:0009693">
    <property type="term" value="P:ethylene biosynthetic process"/>
    <property type="evidence" value="ECO:0007669"/>
    <property type="project" value="UniProtKB-KW"/>
</dbReference>
<keyword evidence="6" id="KW-0266">Ethylene biosynthesis</keyword>
<gene>
    <name evidence="13" type="ORF">DRV84_07555</name>
</gene>
<dbReference type="Gene3D" id="2.60.120.330">
    <property type="entry name" value="B-lactam Antibiotic, Isopenicillin N Synthase, Chain"/>
    <property type="match status" value="1"/>
</dbReference>
<dbReference type="InterPro" id="IPR005123">
    <property type="entry name" value="Oxoglu/Fe-dep_dioxygenase_dom"/>
</dbReference>
<dbReference type="Pfam" id="PF03171">
    <property type="entry name" value="2OG-FeII_Oxy"/>
    <property type="match status" value="1"/>
</dbReference>
<keyword evidence="11" id="KW-0408">Iron</keyword>
<dbReference type="InterPro" id="IPR050231">
    <property type="entry name" value="Iron_ascorbate_oxido_reductase"/>
</dbReference>
<evidence type="ECO:0000256" key="3">
    <source>
        <dbReference type="ARBA" id="ARBA00012293"/>
    </source>
</evidence>
<dbReference type="AlphaFoldDB" id="A0A3D9BUY5"/>
<dbReference type="EC" id="1.14.20.7" evidence="3"/>
<dbReference type="Proteomes" id="UP000257131">
    <property type="component" value="Unassembled WGS sequence"/>
</dbReference>
<dbReference type="SUPFAM" id="SSF51197">
    <property type="entry name" value="Clavaminate synthase-like"/>
    <property type="match status" value="1"/>
</dbReference>
<dbReference type="InterPro" id="IPR026992">
    <property type="entry name" value="DIOX_N"/>
</dbReference>
<comment type="similarity">
    <text evidence="11">Belongs to the iron/ascorbate-dependent oxidoreductase family.</text>
</comment>
<feature type="domain" description="Fe2OG dioxygenase" evidence="12">
    <location>
        <begin position="168"/>
        <end position="267"/>
    </location>
</feature>
<evidence type="ECO:0000313" key="13">
    <source>
        <dbReference type="EMBL" id="REC57298.1"/>
    </source>
</evidence>
<evidence type="ECO:0000256" key="1">
    <source>
        <dbReference type="ARBA" id="ARBA00001954"/>
    </source>
</evidence>
<keyword evidence="14" id="KW-1185">Reference proteome</keyword>
<dbReference type="PANTHER" id="PTHR47990">
    <property type="entry name" value="2-OXOGLUTARATE (2OG) AND FE(II)-DEPENDENT OXYGENASE SUPERFAMILY PROTEIN-RELATED"/>
    <property type="match status" value="1"/>
</dbReference>
<comment type="catalytic activity">
    <reaction evidence="9">
        <text>2-oxoglutarate + O2 + 2 H(+) = ethene + 3 CO2 + H2O</text>
        <dbReference type="Rhea" id="RHEA:31523"/>
        <dbReference type="ChEBI" id="CHEBI:15377"/>
        <dbReference type="ChEBI" id="CHEBI:15378"/>
        <dbReference type="ChEBI" id="CHEBI:15379"/>
        <dbReference type="ChEBI" id="CHEBI:16526"/>
        <dbReference type="ChEBI" id="CHEBI:16810"/>
        <dbReference type="ChEBI" id="CHEBI:18153"/>
        <dbReference type="EC" id="1.13.12.19"/>
    </reaction>
</comment>
<evidence type="ECO:0000256" key="5">
    <source>
        <dbReference type="ARBA" id="ARBA00019045"/>
    </source>
</evidence>
<evidence type="ECO:0000256" key="6">
    <source>
        <dbReference type="ARBA" id="ARBA00022666"/>
    </source>
</evidence>
<dbReference type="GO" id="GO:0102276">
    <property type="term" value="F:2-oxoglutarate oxygenase/decarboxylase (ethylene-forming) activity"/>
    <property type="evidence" value="ECO:0007669"/>
    <property type="project" value="UniProtKB-EC"/>
</dbReference>
<keyword evidence="11" id="KW-0560">Oxidoreductase</keyword>
<dbReference type="OrthoDB" id="21825at2"/>
<evidence type="ECO:0000259" key="12">
    <source>
        <dbReference type="PROSITE" id="PS51471"/>
    </source>
</evidence>
<proteinExistence type="inferred from homology"/>
<dbReference type="Pfam" id="PF14226">
    <property type="entry name" value="DIOX_N"/>
    <property type="match status" value="1"/>
</dbReference>
<evidence type="ECO:0000256" key="4">
    <source>
        <dbReference type="ARBA" id="ARBA00012531"/>
    </source>
</evidence>
<dbReference type="InterPro" id="IPR027443">
    <property type="entry name" value="IPNS-like_sf"/>
</dbReference>
<evidence type="ECO:0000256" key="9">
    <source>
        <dbReference type="ARBA" id="ARBA00047725"/>
    </source>
</evidence>
<organism evidence="13 14">
    <name type="scientific">Rhodosalinus sediminis</name>
    <dbReference type="NCBI Taxonomy" id="1940533"/>
    <lineage>
        <taxon>Bacteria</taxon>
        <taxon>Pseudomonadati</taxon>
        <taxon>Pseudomonadota</taxon>
        <taxon>Alphaproteobacteria</taxon>
        <taxon>Rhodobacterales</taxon>
        <taxon>Paracoccaceae</taxon>
        <taxon>Rhodosalinus</taxon>
    </lineage>
</organism>
<protein>
    <recommendedName>
        <fullName evidence="5">2-oxoglutarate-dependent ethylene/succinate-forming enzyme</fullName>
        <ecNumber evidence="4">1.13.12.19</ecNumber>
        <ecNumber evidence="3">1.14.20.7</ecNumber>
    </recommendedName>
    <alternativeName>
        <fullName evidence="7">2-oxoglutarate dioxygenase (ethylene-forming)</fullName>
    </alternativeName>
    <alternativeName>
        <fullName evidence="8">2-oxoglutarate/L-arginine monooxygenase/decarboxylase (succinate-forming)</fullName>
    </alternativeName>
</protein>
<accession>A0A3D9BUY5</accession>
<sequence length="307" mass="32469">MTPPVIDWARYAADPEGVAREIGAACRGPGVFLLTGHGIAPSLVDEVFAQAARFFALPEAAKAPLSILNSPHNRGWAAEGAEALDPASGQADRKEAFNIGLDLAADDPRVAAGAPFRGVNLWPDQPGFRAAMLRYYDAVLALGVDLHRAFARDLGLPEDWFAPRFSAPMATLRLLSYPPAKGTPGEIGAGAHTDYGSVTLLATDGAPGLQIRPRGGDWTDVAHVPGAFVVNIGDCLMRWTNDTYVSTPHRVLPPERARRSVAFFLDPDPDACIAPLPGTGVPKYPPVTGADYLRGRLAATYGAEGPA</sequence>
<comment type="cofactor">
    <cofactor evidence="1">
        <name>Fe(2+)</name>
        <dbReference type="ChEBI" id="CHEBI:29033"/>
    </cofactor>
</comment>
<dbReference type="EMBL" id="QOHR01000007">
    <property type="protein sequence ID" value="REC57298.1"/>
    <property type="molecule type" value="Genomic_DNA"/>
</dbReference>
<dbReference type="EC" id="1.13.12.19" evidence="4"/>